<keyword evidence="1" id="KW-1133">Transmembrane helix</keyword>
<keyword evidence="1" id="KW-0812">Transmembrane</keyword>
<dbReference type="AlphaFoldDB" id="A0A399T6F8"/>
<dbReference type="RefSeq" id="WP_119435853.1">
    <property type="nucleotide sequence ID" value="NZ_QWGR01000001.1"/>
</dbReference>
<sequence length="119" mass="13941">MFDEQKPLDSQKLLEEVLAEEPGFFLPDNFVEVVAHKMGRRFAWNQYIREFLIYLAAIVGIAAVSAGIVLIWFDADWQKWWNFLLANLTWVAGINLLAVFILFADRVLLRYFTYKVSQH</sequence>
<protein>
    <submittedName>
        <fullName evidence="2">Uncharacterized protein</fullName>
    </submittedName>
</protein>
<comment type="caution">
    <text evidence="2">The sequence shown here is derived from an EMBL/GenBank/DDBJ whole genome shotgun (WGS) entry which is preliminary data.</text>
</comment>
<name>A0A399T6F8_9BACT</name>
<feature type="transmembrane region" description="Helical" evidence="1">
    <location>
        <begin position="85"/>
        <end position="104"/>
    </location>
</feature>
<keyword evidence="3" id="KW-1185">Reference proteome</keyword>
<keyword evidence="1" id="KW-0472">Membrane</keyword>
<evidence type="ECO:0000313" key="2">
    <source>
        <dbReference type="EMBL" id="RIJ50382.1"/>
    </source>
</evidence>
<gene>
    <name evidence="2" type="ORF">D1614_00120</name>
</gene>
<proteinExistence type="predicted"/>
<dbReference type="OrthoDB" id="1122570at2"/>
<accession>A0A399T6F8</accession>
<feature type="transmembrane region" description="Helical" evidence="1">
    <location>
        <begin position="51"/>
        <end position="73"/>
    </location>
</feature>
<evidence type="ECO:0000313" key="3">
    <source>
        <dbReference type="Proteomes" id="UP000265926"/>
    </source>
</evidence>
<organism evidence="2 3">
    <name type="scientific">Maribellus luteus</name>
    <dbReference type="NCBI Taxonomy" id="2305463"/>
    <lineage>
        <taxon>Bacteria</taxon>
        <taxon>Pseudomonadati</taxon>
        <taxon>Bacteroidota</taxon>
        <taxon>Bacteroidia</taxon>
        <taxon>Marinilabiliales</taxon>
        <taxon>Prolixibacteraceae</taxon>
        <taxon>Maribellus</taxon>
    </lineage>
</organism>
<dbReference type="EMBL" id="QWGR01000001">
    <property type="protein sequence ID" value="RIJ50382.1"/>
    <property type="molecule type" value="Genomic_DNA"/>
</dbReference>
<dbReference type="Proteomes" id="UP000265926">
    <property type="component" value="Unassembled WGS sequence"/>
</dbReference>
<reference evidence="2 3" key="1">
    <citation type="submission" date="2018-08" db="EMBL/GenBank/DDBJ databases">
        <title>Pallidiluteibacterium maritimus gen. nov., sp. nov., isolated from coastal sediment.</title>
        <authorList>
            <person name="Zhou L.Y."/>
        </authorList>
    </citation>
    <scope>NUCLEOTIDE SEQUENCE [LARGE SCALE GENOMIC DNA]</scope>
    <source>
        <strain evidence="2 3">XSD2</strain>
    </source>
</reference>
<evidence type="ECO:0000256" key="1">
    <source>
        <dbReference type="SAM" id="Phobius"/>
    </source>
</evidence>